<dbReference type="Proteomes" id="UP000292027">
    <property type="component" value="Unassembled WGS sequence"/>
</dbReference>
<dbReference type="InterPro" id="IPR050109">
    <property type="entry name" value="HTH-type_TetR-like_transc_reg"/>
</dbReference>
<dbReference type="InterPro" id="IPR041347">
    <property type="entry name" value="MftR_C"/>
</dbReference>
<evidence type="ECO:0000256" key="4">
    <source>
        <dbReference type="PROSITE-ProRule" id="PRU00335"/>
    </source>
</evidence>
<evidence type="ECO:0000256" key="2">
    <source>
        <dbReference type="ARBA" id="ARBA00023125"/>
    </source>
</evidence>
<evidence type="ECO:0000256" key="3">
    <source>
        <dbReference type="ARBA" id="ARBA00023163"/>
    </source>
</evidence>
<keyword evidence="1" id="KW-0805">Transcription regulation</keyword>
<keyword evidence="3" id="KW-0804">Transcription</keyword>
<gene>
    <name evidence="6" type="ORF">EV645_5952</name>
</gene>
<dbReference type="AlphaFoldDB" id="A0A4Q7WTL0"/>
<dbReference type="PANTHER" id="PTHR30055:SF234">
    <property type="entry name" value="HTH-TYPE TRANSCRIPTIONAL REGULATOR BETI"/>
    <property type="match status" value="1"/>
</dbReference>
<accession>A0A4Q7WTL0</accession>
<dbReference type="GO" id="GO:0003700">
    <property type="term" value="F:DNA-binding transcription factor activity"/>
    <property type="evidence" value="ECO:0007669"/>
    <property type="project" value="TreeGrafter"/>
</dbReference>
<dbReference type="PROSITE" id="PS50977">
    <property type="entry name" value="HTH_TETR_2"/>
    <property type="match status" value="1"/>
</dbReference>
<dbReference type="SUPFAM" id="SSF46689">
    <property type="entry name" value="Homeodomain-like"/>
    <property type="match status" value="1"/>
</dbReference>
<dbReference type="RefSeq" id="WP_198681915.1">
    <property type="nucleotide sequence ID" value="NZ_SHKR01000014.1"/>
</dbReference>
<organism evidence="6 7">
    <name type="scientific">Kribbella rubisoli</name>
    <dbReference type="NCBI Taxonomy" id="3075929"/>
    <lineage>
        <taxon>Bacteria</taxon>
        <taxon>Bacillati</taxon>
        <taxon>Actinomycetota</taxon>
        <taxon>Actinomycetes</taxon>
        <taxon>Propionibacteriales</taxon>
        <taxon>Kribbellaceae</taxon>
        <taxon>Kribbella</taxon>
    </lineage>
</organism>
<comment type="caution">
    <text evidence="6">The sequence shown here is derived from an EMBL/GenBank/DDBJ whole genome shotgun (WGS) entry which is preliminary data.</text>
</comment>
<proteinExistence type="predicted"/>
<dbReference type="Gene3D" id="1.10.357.10">
    <property type="entry name" value="Tetracycline Repressor, domain 2"/>
    <property type="match status" value="1"/>
</dbReference>
<feature type="domain" description="HTH tetR-type" evidence="5">
    <location>
        <begin position="12"/>
        <end position="72"/>
    </location>
</feature>
<reference evidence="6 7" key="1">
    <citation type="journal article" date="2015" name="Stand. Genomic Sci.">
        <title>Genomic Encyclopedia of Bacterial and Archaeal Type Strains, Phase III: the genomes of soil and plant-associated and newly described type strains.</title>
        <authorList>
            <person name="Whitman W.B."/>
            <person name="Woyke T."/>
            <person name="Klenk H.P."/>
            <person name="Zhou Y."/>
            <person name="Lilburn T.G."/>
            <person name="Beck B.J."/>
            <person name="De Vos P."/>
            <person name="Vandamme P."/>
            <person name="Eisen J.A."/>
            <person name="Garrity G."/>
            <person name="Hugenholtz P."/>
            <person name="Kyrpides N.C."/>
        </authorList>
    </citation>
    <scope>NUCLEOTIDE SEQUENCE [LARGE SCALE GENOMIC DNA]</scope>
    <source>
        <strain evidence="6 7">VKM Ac-2540</strain>
    </source>
</reference>
<dbReference type="Gene3D" id="1.10.10.60">
    <property type="entry name" value="Homeodomain-like"/>
    <property type="match status" value="1"/>
</dbReference>
<evidence type="ECO:0000256" key="1">
    <source>
        <dbReference type="ARBA" id="ARBA00023015"/>
    </source>
</evidence>
<dbReference type="InterPro" id="IPR009057">
    <property type="entry name" value="Homeodomain-like_sf"/>
</dbReference>
<name>A0A4Q7WTL0_9ACTN</name>
<dbReference type="EMBL" id="SHKR01000014">
    <property type="protein sequence ID" value="RZU12679.1"/>
    <property type="molecule type" value="Genomic_DNA"/>
</dbReference>
<sequence>MSTEGLRERKKRAMRQQLSDAAAHMFLEQGYDAMRVADVAEACGVSEKTVFNYFPSKEALVLDRLEPTADALRTYLADPAIPPVAAMLKVLDDELQGISANLITTEAVTRYQRFGDLIHATPSLRAYQSDVAERFADVAAEVLASRFGLEPEDPEPQVAAAALLGLWKIQFRALRTHLRPGQPIQDAIDAAAADVERAAGLIEAGLATLPSRAKQVTKAG</sequence>
<evidence type="ECO:0000313" key="6">
    <source>
        <dbReference type="EMBL" id="RZU12679.1"/>
    </source>
</evidence>
<feature type="DNA-binding region" description="H-T-H motif" evidence="4">
    <location>
        <begin position="35"/>
        <end position="54"/>
    </location>
</feature>
<evidence type="ECO:0000313" key="7">
    <source>
        <dbReference type="Proteomes" id="UP000292027"/>
    </source>
</evidence>
<protein>
    <submittedName>
        <fullName evidence="6">TetR family transcriptional regulator</fullName>
    </submittedName>
</protein>
<dbReference type="InterPro" id="IPR001647">
    <property type="entry name" value="HTH_TetR"/>
</dbReference>
<keyword evidence="7" id="KW-1185">Reference proteome</keyword>
<dbReference type="Pfam" id="PF00440">
    <property type="entry name" value="TetR_N"/>
    <property type="match status" value="1"/>
</dbReference>
<evidence type="ECO:0000259" key="5">
    <source>
        <dbReference type="PROSITE" id="PS50977"/>
    </source>
</evidence>
<dbReference type="PRINTS" id="PR00455">
    <property type="entry name" value="HTHTETR"/>
</dbReference>
<dbReference type="PANTHER" id="PTHR30055">
    <property type="entry name" value="HTH-TYPE TRANSCRIPTIONAL REGULATOR RUTR"/>
    <property type="match status" value="1"/>
</dbReference>
<keyword evidence="2 4" id="KW-0238">DNA-binding</keyword>
<dbReference type="GO" id="GO:0000976">
    <property type="term" value="F:transcription cis-regulatory region binding"/>
    <property type="evidence" value="ECO:0007669"/>
    <property type="project" value="TreeGrafter"/>
</dbReference>
<dbReference type="Pfam" id="PF17754">
    <property type="entry name" value="TetR_C_14"/>
    <property type="match status" value="1"/>
</dbReference>